<gene>
    <name evidence="2" type="primary">ORF155306</name>
</gene>
<dbReference type="EMBL" id="HACG01039843">
    <property type="protein sequence ID" value="CEK86708.1"/>
    <property type="molecule type" value="Transcribed_RNA"/>
</dbReference>
<reference evidence="2" key="1">
    <citation type="submission" date="2014-12" db="EMBL/GenBank/DDBJ databases">
        <title>Insight into the proteome of Arion vulgaris.</title>
        <authorList>
            <person name="Aradska J."/>
            <person name="Bulat T."/>
            <person name="Smidak R."/>
            <person name="Sarate P."/>
            <person name="Gangsoo J."/>
            <person name="Sialana F."/>
            <person name="Bilban M."/>
            <person name="Lubec G."/>
        </authorList>
    </citation>
    <scope>NUCLEOTIDE SEQUENCE</scope>
    <source>
        <tissue evidence="2">Skin</tissue>
    </source>
</reference>
<proteinExistence type="predicted"/>
<dbReference type="AlphaFoldDB" id="A0A0B7B0Z3"/>
<sequence>MHTTTQHQSSQPVTPTQPYSNRQLPCDIHTTIQQQSGQPVTHTQPYKKPSTSL</sequence>
<protein>
    <submittedName>
        <fullName evidence="2">Uncharacterized protein</fullName>
    </submittedName>
</protein>
<evidence type="ECO:0000313" key="2">
    <source>
        <dbReference type="EMBL" id="CEK86708.1"/>
    </source>
</evidence>
<feature type="compositionally biased region" description="Polar residues" evidence="1">
    <location>
        <begin position="30"/>
        <end position="53"/>
    </location>
</feature>
<evidence type="ECO:0000256" key="1">
    <source>
        <dbReference type="SAM" id="MobiDB-lite"/>
    </source>
</evidence>
<organism evidence="2">
    <name type="scientific">Arion vulgaris</name>
    <dbReference type="NCBI Taxonomy" id="1028688"/>
    <lineage>
        <taxon>Eukaryota</taxon>
        <taxon>Metazoa</taxon>
        <taxon>Spiralia</taxon>
        <taxon>Lophotrochozoa</taxon>
        <taxon>Mollusca</taxon>
        <taxon>Gastropoda</taxon>
        <taxon>Heterobranchia</taxon>
        <taxon>Euthyneura</taxon>
        <taxon>Panpulmonata</taxon>
        <taxon>Eupulmonata</taxon>
        <taxon>Stylommatophora</taxon>
        <taxon>Helicina</taxon>
        <taxon>Arionoidea</taxon>
        <taxon>Arionidae</taxon>
        <taxon>Arion</taxon>
    </lineage>
</organism>
<feature type="region of interest" description="Disordered" evidence="1">
    <location>
        <begin position="1"/>
        <end position="53"/>
    </location>
</feature>
<feature type="compositionally biased region" description="Polar residues" evidence="1">
    <location>
        <begin position="1"/>
        <end position="23"/>
    </location>
</feature>
<accession>A0A0B7B0Z3</accession>
<name>A0A0B7B0Z3_9EUPU</name>